<keyword evidence="2" id="KW-0812">Transmembrane</keyword>
<protein>
    <submittedName>
        <fullName evidence="3">Uncharacterized protein</fullName>
    </submittedName>
</protein>
<dbReference type="HOGENOM" id="CLU_1992672_0_0_1"/>
<evidence type="ECO:0000256" key="1">
    <source>
        <dbReference type="SAM" id="MobiDB-lite"/>
    </source>
</evidence>
<evidence type="ECO:0000313" key="4">
    <source>
        <dbReference type="Proteomes" id="UP000054342"/>
    </source>
</evidence>
<gene>
    <name evidence="3" type="ORF">PV05_07006</name>
</gene>
<dbReference type="Proteomes" id="UP000054342">
    <property type="component" value="Unassembled WGS sequence"/>
</dbReference>
<feature type="region of interest" description="Disordered" evidence="1">
    <location>
        <begin position="22"/>
        <end position="42"/>
    </location>
</feature>
<feature type="transmembrane region" description="Helical" evidence="2">
    <location>
        <begin position="54"/>
        <end position="76"/>
    </location>
</feature>
<reference evidence="3 4" key="1">
    <citation type="submission" date="2015-01" db="EMBL/GenBank/DDBJ databases">
        <title>The Genome Sequence of Exophiala xenobiotica CBS118157.</title>
        <authorList>
            <consortium name="The Broad Institute Genomics Platform"/>
            <person name="Cuomo C."/>
            <person name="de Hoog S."/>
            <person name="Gorbushina A."/>
            <person name="Stielow B."/>
            <person name="Teixiera M."/>
            <person name="Abouelleil A."/>
            <person name="Chapman S.B."/>
            <person name="Priest M."/>
            <person name="Young S.K."/>
            <person name="Wortman J."/>
            <person name="Nusbaum C."/>
            <person name="Birren B."/>
        </authorList>
    </citation>
    <scope>NUCLEOTIDE SEQUENCE [LARGE SCALE GENOMIC DNA]</scope>
    <source>
        <strain evidence="3 4">CBS 118157</strain>
    </source>
</reference>
<dbReference type="EMBL" id="KN847320">
    <property type="protein sequence ID" value="KIW54658.1"/>
    <property type="molecule type" value="Genomic_DNA"/>
</dbReference>
<organism evidence="3 4">
    <name type="scientific">Exophiala xenobiotica</name>
    <dbReference type="NCBI Taxonomy" id="348802"/>
    <lineage>
        <taxon>Eukaryota</taxon>
        <taxon>Fungi</taxon>
        <taxon>Dikarya</taxon>
        <taxon>Ascomycota</taxon>
        <taxon>Pezizomycotina</taxon>
        <taxon>Eurotiomycetes</taxon>
        <taxon>Chaetothyriomycetidae</taxon>
        <taxon>Chaetothyriales</taxon>
        <taxon>Herpotrichiellaceae</taxon>
        <taxon>Exophiala</taxon>
    </lineage>
</organism>
<feature type="compositionally biased region" description="Basic and acidic residues" evidence="1">
    <location>
        <begin position="22"/>
        <end position="32"/>
    </location>
</feature>
<evidence type="ECO:0000256" key="2">
    <source>
        <dbReference type="SAM" id="Phobius"/>
    </source>
</evidence>
<dbReference type="GeneID" id="25328914"/>
<dbReference type="AlphaFoldDB" id="A0A0D2EGW3"/>
<evidence type="ECO:0000313" key="3">
    <source>
        <dbReference type="EMBL" id="KIW54658.1"/>
    </source>
</evidence>
<dbReference type="RefSeq" id="XP_013315242.1">
    <property type="nucleotide sequence ID" value="XM_013459788.1"/>
</dbReference>
<proteinExistence type="predicted"/>
<keyword evidence="2" id="KW-0472">Membrane</keyword>
<feature type="transmembrane region" description="Helical" evidence="2">
    <location>
        <begin position="96"/>
        <end position="115"/>
    </location>
</feature>
<feature type="compositionally biased region" description="Polar residues" evidence="1">
    <location>
        <begin position="33"/>
        <end position="42"/>
    </location>
</feature>
<accession>A0A0D2EGW3</accession>
<keyword evidence="2" id="KW-1133">Transmembrane helix</keyword>
<name>A0A0D2EGW3_9EURO</name>
<keyword evidence="4" id="KW-1185">Reference proteome</keyword>
<sequence>MIRQIDTISNARESLWLNASNRNEDQEIERQRTPPQKTKPTQCATKRRCRKKFFYIEGGALGEKMVIILAIAFIDIKQDRMDLLQGLGGWHWHGHWHRGIGLGLFWVGCSLTECFRSLRQPQGWV</sequence>